<dbReference type="GO" id="GO:0005730">
    <property type="term" value="C:nucleolus"/>
    <property type="evidence" value="ECO:0007669"/>
    <property type="project" value="TreeGrafter"/>
</dbReference>
<evidence type="ECO:0000256" key="4">
    <source>
        <dbReference type="SAM" id="MobiDB-lite"/>
    </source>
</evidence>
<dbReference type="Gene3D" id="3.30.70.330">
    <property type="match status" value="1"/>
</dbReference>
<dbReference type="InterPro" id="IPR035979">
    <property type="entry name" value="RBD_domain_sf"/>
</dbReference>
<organism evidence="6">
    <name type="scientific">Phaffia rhodozyma</name>
    <name type="common">Yeast</name>
    <name type="synonym">Xanthophyllomyces dendrorhous</name>
    <dbReference type="NCBI Taxonomy" id="264483"/>
    <lineage>
        <taxon>Eukaryota</taxon>
        <taxon>Fungi</taxon>
        <taxon>Dikarya</taxon>
        <taxon>Basidiomycota</taxon>
        <taxon>Agaricomycotina</taxon>
        <taxon>Tremellomycetes</taxon>
        <taxon>Cystofilobasidiales</taxon>
        <taxon>Mrakiaceae</taxon>
        <taxon>Phaffia</taxon>
    </lineage>
</organism>
<feature type="compositionally biased region" description="Acidic residues" evidence="4">
    <location>
        <begin position="472"/>
        <end position="484"/>
    </location>
</feature>
<dbReference type="Pfam" id="PF00076">
    <property type="entry name" value="RRM_1"/>
    <property type="match status" value="1"/>
</dbReference>
<evidence type="ECO:0000256" key="1">
    <source>
        <dbReference type="ARBA" id="ARBA00022884"/>
    </source>
</evidence>
<protein>
    <submittedName>
        <fullName evidence="6">FOG: RRM domain</fullName>
    </submittedName>
</protein>
<evidence type="ECO:0000313" key="6">
    <source>
        <dbReference type="EMBL" id="CED84059.1"/>
    </source>
</evidence>
<keyword evidence="1 2" id="KW-0694">RNA-binding</keyword>
<dbReference type="SMART" id="SM00360">
    <property type="entry name" value="RRM"/>
    <property type="match status" value="1"/>
</dbReference>
<evidence type="ECO:0000256" key="3">
    <source>
        <dbReference type="SAM" id="Coils"/>
    </source>
</evidence>
<accession>A0A0F7STR0</accession>
<feature type="coiled-coil region" evidence="3">
    <location>
        <begin position="398"/>
        <end position="429"/>
    </location>
</feature>
<feature type="compositionally biased region" description="Low complexity" evidence="4">
    <location>
        <begin position="359"/>
        <end position="387"/>
    </location>
</feature>
<feature type="domain" description="RRM" evidence="5">
    <location>
        <begin position="82"/>
        <end position="157"/>
    </location>
</feature>
<dbReference type="SUPFAM" id="SSF54928">
    <property type="entry name" value="RNA-binding domain, RBD"/>
    <property type="match status" value="1"/>
</dbReference>
<keyword evidence="3" id="KW-0175">Coiled coil</keyword>
<feature type="region of interest" description="Disordered" evidence="4">
    <location>
        <begin position="24"/>
        <end position="64"/>
    </location>
</feature>
<feature type="compositionally biased region" description="Low complexity" evidence="4">
    <location>
        <begin position="336"/>
        <end position="347"/>
    </location>
</feature>
<feature type="compositionally biased region" description="Basic and acidic residues" evidence="4">
    <location>
        <begin position="436"/>
        <end position="445"/>
    </location>
</feature>
<feature type="region of interest" description="Disordered" evidence="4">
    <location>
        <begin position="141"/>
        <end position="397"/>
    </location>
</feature>
<dbReference type="PANTHER" id="PTHR23236">
    <property type="entry name" value="EUKARYOTIC TRANSLATION INITIATION FACTOR 4B/4H"/>
    <property type="match status" value="1"/>
</dbReference>
<evidence type="ECO:0000259" key="5">
    <source>
        <dbReference type="PROSITE" id="PS50102"/>
    </source>
</evidence>
<dbReference type="InterPro" id="IPR012677">
    <property type="entry name" value="Nucleotide-bd_a/b_plait_sf"/>
</dbReference>
<dbReference type="InterPro" id="IPR000504">
    <property type="entry name" value="RRM_dom"/>
</dbReference>
<dbReference type="EMBL" id="LN483157">
    <property type="protein sequence ID" value="CED84059.1"/>
    <property type="molecule type" value="Genomic_DNA"/>
</dbReference>
<reference evidence="6" key="1">
    <citation type="submission" date="2014-08" db="EMBL/GenBank/DDBJ databases">
        <authorList>
            <person name="Sharma Rahul"/>
            <person name="Thines Marco"/>
        </authorList>
    </citation>
    <scope>NUCLEOTIDE SEQUENCE</scope>
</reference>
<feature type="compositionally biased region" description="Basic and acidic residues" evidence="4">
    <location>
        <begin position="171"/>
        <end position="181"/>
    </location>
</feature>
<feature type="region of interest" description="Disordered" evidence="4">
    <location>
        <begin position="436"/>
        <end position="494"/>
    </location>
</feature>
<proteinExistence type="predicted"/>
<dbReference type="AlphaFoldDB" id="A0A0F7STR0"/>
<name>A0A0F7STR0_PHARH</name>
<sequence>MAPKRNKAQKVALSDFLADDKHGSWADEMEALPTAPASRPEGERLDTGDFMSRPDRAPRGEFAGESRGFAREEIPLPTSAPFTAYVGNLSFEVGEADVETLFSGLSITSIKIISDFEGKPKGFGYVEFGTLDDLKQAMARTGESVGGRTVRISVAEPPKNGVRSSQFGGAADEKSSWRREGPLPALENTRRPNNNRFDSGPAADDDRDWSSARGSKFVPSSDTGSRFGGPDRREGVNPGAAEAASQWRTGKPLAGSAPGGFGGRDAPPHQRTPRADVPPSAADAEDQWTRGKNFVASPLAHAPERQFSSGPRAGVSPVVETSDWRSSTRKPAFDRSPNSSNNASPVPLARKPMTLLPRSGSTVSSAGPSSPDGSVPSSPKASSKASPFGAARAIDVSAREKEIQEKRLKAEAERKAAKEQERAAVVLAKPIEVKEEPSNWRERPAKGAVPLSQQAQKSVRGERGASAGGAVEDGEDDETDEVEAVTEGVEKTQI</sequence>
<dbReference type="GO" id="GO:0003723">
    <property type="term" value="F:RNA binding"/>
    <property type="evidence" value="ECO:0007669"/>
    <property type="project" value="UniProtKB-UniRule"/>
</dbReference>
<feature type="compositionally biased region" description="Basic and acidic residues" evidence="4">
    <location>
        <begin position="40"/>
        <end position="64"/>
    </location>
</feature>
<dbReference type="PANTHER" id="PTHR23236:SF11">
    <property type="entry name" value="EUKARYOTIC TRANSLATION INITIATION FACTOR 4H"/>
    <property type="match status" value="1"/>
</dbReference>
<dbReference type="PROSITE" id="PS50102">
    <property type="entry name" value="RRM"/>
    <property type="match status" value="1"/>
</dbReference>
<evidence type="ECO:0000256" key="2">
    <source>
        <dbReference type="PROSITE-ProRule" id="PRU00176"/>
    </source>
</evidence>